<keyword evidence="3" id="KW-1185">Reference proteome</keyword>
<dbReference type="OrthoDB" id="6159571at2759"/>
<reference evidence="2" key="1">
    <citation type="submission" date="2021-03" db="EMBL/GenBank/DDBJ databases">
        <authorList>
            <person name="Bekaert M."/>
        </authorList>
    </citation>
    <scope>NUCLEOTIDE SEQUENCE</scope>
</reference>
<proteinExistence type="predicted"/>
<feature type="region of interest" description="Disordered" evidence="1">
    <location>
        <begin position="196"/>
        <end position="238"/>
    </location>
</feature>
<sequence length="253" mass="27923">MAEVNDASAAPTILMKKKKSVFLSEKEVLLLLKAYQTFPCSWDKIIEHMKENTNSLPEDAKKLYSEATVKQLRSRLSTKFGKLLTSSTEKISNDQIKDEILKVKEMEEKLKKKPKAPVKENDIRDRIVDTLSSDEELPGISHKRPATAAGPAPKQPTVVAEPDEAAGPALQQLDAIAGPAPQQPDAVARPALQQLDAVAGPAPRQPEDAGVEQIEDRADELAHPNVVRPKKKKPKKRPIMDLILKTSRNIINL</sequence>
<feature type="region of interest" description="Disordered" evidence="1">
    <location>
        <begin position="130"/>
        <end position="159"/>
    </location>
</feature>
<gene>
    <name evidence="2" type="ORF">MEDL_31850</name>
</gene>
<comment type="caution">
    <text evidence="2">The sequence shown here is derived from an EMBL/GenBank/DDBJ whole genome shotgun (WGS) entry which is preliminary data.</text>
</comment>
<evidence type="ECO:0000313" key="2">
    <source>
        <dbReference type="EMBL" id="CAG2218225.1"/>
    </source>
</evidence>
<dbReference type="AlphaFoldDB" id="A0A8S3SGT3"/>
<name>A0A8S3SGT3_MYTED</name>
<evidence type="ECO:0000256" key="1">
    <source>
        <dbReference type="SAM" id="MobiDB-lite"/>
    </source>
</evidence>
<dbReference type="Proteomes" id="UP000683360">
    <property type="component" value="Unassembled WGS sequence"/>
</dbReference>
<feature type="compositionally biased region" description="Basic residues" evidence="1">
    <location>
        <begin position="228"/>
        <end position="237"/>
    </location>
</feature>
<accession>A0A8S3SGT3</accession>
<dbReference type="EMBL" id="CAJPWZ010001593">
    <property type="protein sequence ID" value="CAG2218225.1"/>
    <property type="molecule type" value="Genomic_DNA"/>
</dbReference>
<protein>
    <submittedName>
        <fullName evidence="2">Uncharacterized protein</fullName>
    </submittedName>
</protein>
<organism evidence="2 3">
    <name type="scientific">Mytilus edulis</name>
    <name type="common">Blue mussel</name>
    <dbReference type="NCBI Taxonomy" id="6550"/>
    <lineage>
        <taxon>Eukaryota</taxon>
        <taxon>Metazoa</taxon>
        <taxon>Spiralia</taxon>
        <taxon>Lophotrochozoa</taxon>
        <taxon>Mollusca</taxon>
        <taxon>Bivalvia</taxon>
        <taxon>Autobranchia</taxon>
        <taxon>Pteriomorphia</taxon>
        <taxon>Mytilida</taxon>
        <taxon>Mytiloidea</taxon>
        <taxon>Mytilidae</taxon>
        <taxon>Mytilinae</taxon>
        <taxon>Mytilus</taxon>
    </lineage>
</organism>
<evidence type="ECO:0000313" key="3">
    <source>
        <dbReference type="Proteomes" id="UP000683360"/>
    </source>
</evidence>